<gene>
    <name evidence="3" type="ORF">GTA08_BOTSDO06958</name>
    <name evidence="2" type="ORF">GTA08_BOTSDO11152</name>
</gene>
<organism evidence="2 4">
    <name type="scientific">Botryosphaeria dothidea</name>
    <dbReference type="NCBI Taxonomy" id="55169"/>
    <lineage>
        <taxon>Eukaryota</taxon>
        <taxon>Fungi</taxon>
        <taxon>Dikarya</taxon>
        <taxon>Ascomycota</taxon>
        <taxon>Pezizomycotina</taxon>
        <taxon>Dothideomycetes</taxon>
        <taxon>Dothideomycetes incertae sedis</taxon>
        <taxon>Botryosphaeriales</taxon>
        <taxon>Botryosphaeriaceae</taxon>
        <taxon>Botryosphaeria</taxon>
    </lineage>
</organism>
<sequence length="85" mass="9324">MAEWQTGLWDTVLVHRVELALWGEAATCSRSSQMTADADRPVARWAFMQFAWRHGDSAVLESHDGADKRVAQQQHSKGDGAGEGG</sequence>
<dbReference type="EMBL" id="WWBZ02000040">
    <property type="protein sequence ID" value="KAF4305861.1"/>
    <property type="molecule type" value="Genomic_DNA"/>
</dbReference>
<evidence type="ECO:0000256" key="1">
    <source>
        <dbReference type="SAM" id="MobiDB-lite"/>
    </source>
</evidence>
<proteinExistence type="predicted"/>
<comment type="caution">
    <text evidence="2">The sequence shown here is derived from an EMBL/GenBank/DDBJ whole genome shotgun (WGS) entry which is preliminary data.</text>
</comment>
<reference evidence="2 4" key="1">
    <citation type="submission" date="2020-04" db="EMBL/GenBank/DDBJ databases">
        <title>Genome Assembly and Annotation of Botryosphaeria dothidea sdau 11-99, a Latent Pathogen of Apple Fruit Ring Rot in China.</title>
        <authorList>
            <person name="Yu C."/>
            <person name="Diao Y."/>
            <person name="Lu Q."/>
            <person name="Zhao J."/>
            <person name="Cui S."/>
            <person name="Peng C."/>
            <person name="He B."/>
            <person name="Liu H."/>
        </authorList>
    </citation>
    <scope>NUCLEOTIDE SEQUENCE [LARGE SCALE GENOMIC DNA]</scope>
    <source>
        <strain evidence="2">Sdau11-99</strain>
        <strain evidence="4">sdau11-99</strain>
    </source>
</reference>
<keyword evidence="4" id="KW-1185">Reference proteome</keyword>
<dbReference type="AlphaFoldDB" id="A0A8H4MYW5"/>
<protein>
    <submittedName>
        <fullName evidence="2">Uncharacterized protein</fullName>
    </submittedName>
</protein>
<dbReference type="EMBL" id="WWBZ02000082">
    <property type="protein sequence ID" value="KAF4300868.1"/>
    <property type="molecule type" value="Genomic_DNA"/>
</dbReference>
<feature type="region of interest" description="Disordered" evidence="1">
    <location>
        <begin position="63"/>
        <end position="85"/>
    </location>
</feature>
<name>A0A8H4MYW5_9PEZI</name>
<accession>A0A8H4MYW5</accession>
<evidence type="ECO:0000313" key="3">
    <source>
        <dbReference type="EMBL" id="KAF4305861.1"/>
    </source>
</evidence>
<evidence type="ECO:0000313" key="2">
    <source>
        <dbReference type="EMBL" id="KAF4300868.1"/>
    </source>
</evidence>
<evidence type="ECO:0000313" key="4">
    <source>
        <dbReference type="Proteomes" id="UP000572817"/>
    </source>
</evidence>
<dbReference type="Proteomes" id="UP000572817">
    <property type="component" value="Unassembled WGS sequence"/>
</dbReference>